<gene>
    <name evidence="5" type="primary">Acey_s0008.g228</name>
    <name evidence="5" type="synonym">Acey-Y51B9A.6</name>
    <name evidence="5" type="ORF">Y032_0008g228</name>
</gene>
<feature type="domain" description="Major facilitator superfamily (MFS) profile" evidence="4">
    <location>
        <begin position="48"/>
        <end position="477"/>
    </location>
</feature>
<evidence type="ECO:0000256" key="1">
    <source>
        <dbReference type="ARBA" id="ARBA00004141"/>
    </source>
</evidence>
<evidence type="ECO:0000256" key="3">
    <source>
        <dbReference type="SAM" id="Phobius"/>
    </source>
</evidence>
<keyword evidence="3" id="KW-0472">Membrane</keyword>
<feature type="transmembrane region" description="Helical" evidence="3">
    <location>
        <begin position="286"/>
        <end position="306"/>
    </location>
</feature>
<feature type="transmembrane region" description="Helical" evidence="3">
    <location>
        <begin position="418"/>
        <end position="442"/>
    </location>
</feature>
<dbReference type="PROSITE" id="PS50850">
    <property type="entry name" value="MFS"/>
    <property type="match status" value="1"/>
</dbReference>
<feature type="transmembrane region" description="Helical" evidence="3">
    <location>
        <begin position="312"/>
        <end position="338"/>
    </location>
</feature>
<dbReference type="OrthoDB" id="2985014at2759"/>
<feature type="transmembrane region" description="Helical" evidence="3">
    <location>
        <begin position="136"/>
        <end position="155"/>
    </location>
</feature>
<feature type="transmembrane region" description="Helical" evidence="3">
    <location>
        <begin position="107"/>
        <end position="124"/>
    </location>
</feature>
<comment type="caution">
    <text evidence="5">The sequence shown here is derived from an EMBL/GenBank/DDBJ whole genome shotgun (WGS) entry which is preliminary data.</text>
</comment>
<dbReference type="AlphaFoldDB" id="A0A016VKB2"/>
<feature type="transmembrane region" description="Helical" evidence="3">
    <location>
        <begin position="48"/>
        <end position="69"/>
    </location>
</feature>
<evidence type="ECO:0000313" key="5">
    <source>
        <dbReference type="EMBL" id="EYC27870.1"/>
    </source>
</evidence>
<comment type="subcellular location">
    <subcellularLocation>
        <location evidence="1">Membrane</location>
        <topology evidence="1">Multi-pass membrane protein</topology>
    </subcellularLocation>
</comment>
<evidence type="ECO:0000259" key="4">
    <source>
        <dbReference type="PROSITE" id="PS50850"/>
    </source>
</evidence>
<organism evidence="5 6">
    <name type="scientific">Ancylostoma ceylanicum</name>
    <dbReference type="NCBI Taxonomy" id="53326"/>
    <lineage>
        <taxon>Eukaryota</taxon>
        <taxon>Metazoa</taxon>
        <taxon>Ecdysozoa</taxon>
        <taxon>Nematoda</taxon>
        <taxon>Chromadorea</taxon>
        <taxon>Rhabditida</taxon>
        <taxon>Rhabditina</taxon>
        <taxon>Rhabditomorpha</taxon>
        <taxon>Strongyloidea</taxon>
        <taxon>Ancylostomatidae</taxon>
        <taxon>Ancylostomatinae</taxon>
        <taxon>Ancylostoma</taxon>
    </lineage>
</organism>
<keyword evidence="3" id="KW-1133">Transmembrane helix</keyword>
<accession>A0A0D6M148</accession>
<dbReference type="Proteomes" id="UP000024635">
    <property type="component" value="Unassembled WGS sequence"/>
</dbReference>
<dbReference type="PANTHER" id="PTHR45757:SF18">
    <property type="entry name" value="MAJOR FACILITATOR SUPERFAMILY (MFS) PROFILE DOMAIN-CONTAINING PROTEIN"/>
    <property type="match status" value="1"/>
</dbReference>
<dbReference type="EMBL" id="JARK01001344">
    <property type="protein sequence ID" value="EYC27870.1"/>
    <property type="molecule type" value="Genomic_DNA"/>
</dbReference>
<feature type="transmembrane region" description="Helical" evidence="3">
    <location>
        <begin position="226"/>
        <end position="245"/>
    </location>
</feature>
<feature type="transmembrane region" description="Helical" evidence="3">
    <location>
        <begin position="195"/>
        <end position="220"/>
    </location>
</feature>
<evidence type="ECO:0000256" key="2">
    <source>
        <dbReference type="SAM" id="MobiDB-lite"/>
    </source>
</evidence>
<sequence>MTADAQNVSPASTCSSDSSIYTEPDDDDRRVFCGCAGANRYGILALSLCYLAFLMSSMIAYNATFVAIMDKTTSPLYNGSITADIDWENSELSIGDRRLSFGVMEKSLTFAGGFCGAMLFTFPINMLLQRFGAHKVMTVIGTLCTIMVAISPVIVCWSFPVFVIVRIVSGISISNSFPVAGAVVNEWGTTGEKGLFVAVLSAYVELSALFTMPISGLIATKVSWDTVFYLHAALLGLFTVLWAIYYRDKPKKHPFVARKEWQKISLGKRPVTGKISPPLQRIFRSMVIWAIWIAVIGNFLVAQFTISYSPLYLSYVLGFDTMTAGFLTIAPLAGQLVIKVLTGLASDRLTCLPEVGKLRLFNSIALLGSGLFFILLSVVPPAGNAADVVLIIIPVALLGFSSGGYPKCVVMVSQEHSPFIMSIVQIVACLSLLTGSFAVPALTKDDTFDQWRTVFLIYAFVLTLSNTIFIAFARAEPAKWTSTISSASTPPPPVQPMEIDVNKIILPPGHLDETPQERNDDVPKV</sequence>
<name>A0A016VKB2_9BILA</name>
<feature type="transmembrane region" description="Helical" evidence="3">
    <location>
        <begin position="454"/>
        <end position="473"/>
    </location>
</feature>
<protein>
    <recommendedName>
        <fullName evidence="4">Major facilitator superfamily (MFS) profile domain-containing protein</fullName>
    </recommendedName>
</protein>
<keyword evidence="6" id="KW-1185">Reference proteome</keyword>
<proteinExistence type="predicted"/>
<dbReference type="STRING" id="53326.A0A016VKB2"/>
<feature type="transmembrane region" description="Helical" evidence="3">
    <location>
        <begin position="359"/>
        <end position="379"/>
    </location>
</feature>
<dbReference type="InterPro" id="IPR020846">
    <property type="entry name" value="MFS_dom"/>
</dbReference>
<reference evidence="6" key="1">
    <citation type="journal article" date="2015" name="Nat. Genet.">
        <title>The genome and transcriptome of the zoonotic hookworm Ancylostoma ceylanicum identify infection-specific gene families.</title>
        <authorList>
            <person name="Schwarz E.M."/>
            <person name="Hu Y."/>
            <person name="Antoshechkin I."/>
            <person name="Miller M.M."/>
            <person name="Sternberg P.W."/>
            <person name="Aroian R.V."/>
        </authorList>
    </citation>
    <scope>NUCLEOTIDE SEQUENCE</scope>
    <source>
        <strain evidence="6">HY135</strain>
    </source>
</reference>
<dbReference type="Gene3D" id="1.20.1250.20">
    <property type="entry name" value="MFS general substrate transporter like domains"/>
    <property type="match status" value="2"/>
</dbReference>
<evidence type="ECO:0000313" key="6">
    <source>
        <dbReference type="Proteomes" id="UP000024635"/>
    </source>
</evidence>
<dbReference type="PANTHER" id="PTHR45757">
    <property type="entry name" value="PROTEIN CBG23364-RELATED"/>
    <property type="match status" value="1"/>
</dbReference>
<dbReference type="GO" id="GO:0016020">
    <property type="term" value="C:membrane"/>
    <property type="evidence" value="ECO:0007669"/>
    <property type="project" value="UniProtKB-SubCell"/>
</dbReference>
<dbReference type="Pfam" id="PF07690">
    <property type="entry name" value="MFS_1"/>
    <property type="match status" value="1"/>
</dbReference>
<accession>A0A016VKB2</accession>
<dbReference type="InterPro" id="IPR011701">
    <property type="entry name" value="MFS"/>
</dbReference>
<feature type="transmembrane region" description="Helical" evidence="3">
    <location>
        <begin position="161"/>
        <end position="183"/>
    </location>
</feature>
<dbReference type="SUPFAM" id="SSF103473">
    <property type="entry name" value="MFS general substrate transporter"/>
    <property type="match status" value="1"/>
</dbReference>
<feature type="transmembrane region" description="Helical" evidence="3">
    <location>
        <begin position="385"/>
        <end position="406"/>
    </location>
</feature>
<dbReference type="GO" id="GO:0022857">
    <property type="term" value="F:transmembrane transporter activity"/>
    <property type="evidence" value="ECO:0007669"/>
    <property type="project" value="InterPro"/>
</dbReference>
<feature type="region of interest" description="Disordered" evidence="2">
    <location>
        <begin position="1"/>
        <end position="21"/>
    </location>
</feature>
<keyword evidence="3" id="KW-0812">Transmembrane</keyword>
<dbReference type="InterPro" id="IPR036259">
    <property type="entry name" value="MFS_trans_sf"/>
</dbReference>